<evidence type="ECO:0000313" key="2">
    <source>
        <dbReference type="Proteomes" id="UP000887116"/>
    </source>
</evidence>
<accession>A0A8X6L4N3</accession>
<name>A0A8X6L4N3_TRICU</name>
<comment type="caution">
    <text evidence="1">The sequence shown here is derived from an EMBL/GenBank/DDBJ whole genome shotgun (WGS) entry which is preliminary data.</text>
</comment>
<sequence>MTNCHTDGLATDHHKTLFYINDLFEAWITLRVISFLWGYIKHQMLIPLLSIDVDELRIRISEAFQSGDTRHAEKCVR</sequence>
<dbReference type="EMBL" id="BMAO01024441">
    <property type="protein sequence ID" value="GFQ95361.1"/>
    <property type="molecule type" value="Genomic_DNA"/>
</dbReference>
<organism evidence="1 2">
    <name type="scientific">Trichonephila clavata</name>
    <name type="common">Joro spider</name>
    <name type="synonym">Nephila clavata</name>
    <dbReference type="NCBI Taxonomy" id="2740835"/>
    <lineage>
        <taxon>Eukaryota</taxon>
        <taxon>Metazoa</taxon>
        <taxon>Ecdysozoa</taxon>
        <taxon>Arthropoda</taxon>
        <taxon>Chelicerata</taxon>
        <taxon>Arachnida</taxon>
        <taxon>Araneae</taxon>
        <taxon>Araneomorphae</taxon>
        <taxon>Entelegynae</taxon>
        <taxon>Araneoidea</taxon>
        <taxon>Nephilidae</taxon>
        <taxon>Trichonephila</taxon>
    </lineage>
</organism>
<dbReference type="Proteomes" id="UP000887116">
    <property type="component" value="Unassembled WGS sequence"/>
</dbReference>
<dbReference type="AlphaFoldDB" id="A0A8X6L4N3"/>
<reference evidence="1" key="1">
    <citation type="submission" date="2020-07" db="EMBL/GenBank/DDBJ databases">
        <title>Multicomponent nature underlies the extraordinary mechanical properties of spider dragline silk.</title>
        <authorList>
            <person name="Kono N."/>
            <person name="Nakamura H."/>
            <person name="Mori M."/>
            <person name="Yoshida Y."/>
            <person name="Ohtoshi R."/>
            <person name="Malay A.D."/>
            <person name="Moran D.A.P."/>
            <person name="Tomita M."/>
            <person name="Numata K."/>
            <person name="Arakawa K."/>
        </authorList>
    </citation>
    <scope>NUCLEOTIDE SEQUENCE</scope>
</reference>
<proteinExistence type="predicted"/>
<protein>
    <submittedName>
        <fullName evidence="1">Uncharacterized protein</fullName>
    </submittedName>
</protein>
<gene>
    <name evidence="1" type="ORF">TNCT_21451</name>
</gene>
<evidence type="ECO:0000313" key="1">
    <source>
        <dbReference type="EMBL" id="GFQ95361.1"/>
    </source>
</evidence>
<keyword evidence="2" id="KW-1185">Reference proteome</keyword>